<dbReference type="AlphaFoldDB" id="A0A1L7XAJ5"/>
<keyword evidence="3" id="KW-1185">Reference proteome</keyword>
<dbReference type="Proteomes" id="UP000184330">
    <property type="component" value="Unassembled WGS sequence"/>
</dbReference>
<evidence type="ECO:0000256" key="1">
    <source>
        <dbReference type="SAM" id="MobiDB-lite"/>
    </source>
</evidence>
<sequence>MFRKTTSLMFRPVPALNRLKIHHPLPLTPRESAQLLNLLTISFRHQLDSEHPSFRTPHNTSHIPRPSGKPRRHSFSDGHHTDRHMRSVLNNPLFILPENGRMSRVGRDPMEVFDLAVAKGMMDTSRAKACLSAKKDKIVQSAIVDIRDGMKEAGAGMKVLKWLISSGTSNNNQFLRDHDFAELLMEYLVAEGLQEQAWKWIKRSFDNVTSAASMPFDDAAKLARREVAGPLRALVLAETQHHASFDAAYMCMSRAASYLAGAGSLELTTALQPAGLVLLNRTCMPRSSSSHPPPSESTFESFTSLVPVIIPKRANLFLAHLSLLHPSKPDAKLALDYLRTVDSMDEKEKSVAFKPINGMQVVIQLGLDAAKFLLEQGRHSEAEWTMNFLSTNFAKQLGISMNQRRELEHVKAEASSIEILAGISIA</sequence>
<evidence type="ECO:0000313" key="3">
    <source>
        <dbReference type="Proteomes" id="UP000184330"/>
    </source>
</evidence>
<protein>
    <submittedName>
        <fullName evidence="2">Uncharacterized protein</fullName>
    </submittedName>
</protein>
<reference evidence="2 3" key="1">
    <citation type="submission" date="2016-03" db="EMBL/GenBank/DDBJ databases">
        <authorList>
            <person name="Ploux O."/>
        </authorList>
    </citation>
    <scope>NUCLEOTIDE SEQUENCE [LARGE SCALE GENOMIC DNA]</scope>
    <source>
        <strain evidence="2 3">UAMH 11012</strain>
    </source>
</reference>
<proteinExistence type="predicted"/>
<dbReference type="OrthoDB" id="5424391at2759"/>
<gene>
    <name evidence="2" type="ORF">PAC_11903</name>
</gene>
<evidence type="ECO:0000313" key="2">
    <source>
        <dbReference type="EMBL" id="CZR62006.1"/>
    </source>
</evidence>
<accession>A0A1L7XAJ5</accession>
<dbReference type="EMBL" id="FJOG01000019">
    <property type="protein sequence ID" value="CZR62006.1"/>
    <property type="molecule type" value="Genomic_DNA"/>
</dbReference>
<name>A0A1L7XAJ5_9HELO</name>
<organism evidence="2 3">
    <name type="scientific">Phialocephala subalpina</name>
    <dbReference type="NCBI Taxonomy" id="576137"/>
    <lineage>
        <taxon>Eukaryota</taxon>
        <taxon>Fungi</taxon>
        <taxon>Dikarya</taxon>
        <taxon>Ascomycota</taxon>
        <taxon>Pezizomycotina</taxon>
        <taxon>Leotiomycetes</taxon>
        <taxon>Helotiales</taxon>
        <taxon>Mollisiaceae</taxon>
        <taxon>Phialocephala</taxon>
        <taxon>Phialocephala fortinii species complex</taxon>
    </lineage>
</organism>
<feature type="region of interest" description="Disordered" evidence="1">
    <location>
        <begin position="50"/>
        <end position="83"/>
    </location>
</feature>